<keyword evidence="1" id="KW-0812">Transmembrane</keyword>
<feature type="transmembrane region" description="Helical" evidence="1">
    <location>
        <begin position="102"/>
        <end position="120"/>
    </location>
</feature>
<gene>
    <name evidence="2" type="ORF">D9F05_09810</name>
</gene>
<organism evidence="2">
    <name type="scientific">Escherichia coli</name>
    <dbReference type="NCBI Taxonomy" id="562"/>
    <lineage>
        <taxon>Bacteria</taxon>
        <taxon>Pseudomonadati</taxon>
        <taxon>Pseudomonadota</taxon>
        <taxon>Gammaproteobacteria</taxon>
        <taxon>Enterobacterales</taxon>
        <taxon>Enterobacteriaceae</taxon>
        <taxon>Escherichia</taxon>
    </lineage>
</organism>
<evidence type="ECO:0000256" key="1">
    <source>
        <dbReference type="SAM" id="Phobius"/>
    </source>
</evidence>
<keyword evidence="1" id="KW-0472">Membrane</keyword>
<evidence type="ECO:0000313" key="2">
    <source>
        <dbReference type="EMBL" id="MHO04667.1"/>
    </source>
</evidence>
<reference evidence="2" key="1">
    <citation type="submission" date="2018-10" db="EMBL/GenBank/DDBJ databases">
        <authorList>
            <consortium name="NARMS: The National Antimicrobial Resistance Monitoring System"/>
        </authorList>
    </citation>
    <scope>NUCLEOTIDE SEQUENCE [LARGE SCALE GENOMIC DNA]</scope>
    <source>
        <strain evidence="2">CVM N17EC0388</strain>
    </source>
</reference>
<comment type="caution">
    <text evidence="2">The sequence shown here is derived from an EMBL/GenBank/DDBJ whole genome shotgun (WGS) entry which is preliminary data.</text>
</comment>
<keyword evidence="1" id="KW-1133">Transmembrane helix</keyword>
<proteinExistence type="predicted"/>
<feature type="transmembrane region" description="Helical" evidence="1">
    <location>
        <begin position="126"/>
        <end position="147"/>
    </location>
</feature>
<dbReference type="EMBL" id="RNRV01000013">
    <property type="protein sequence ID" value="MHO04667.1"/>
    <property type="molecule type" value="Genomic_DNA"/>
</dbReference>
<sequence>MTDNTPKRGIFRKIGGAVVYSFFGSWSDRRERLAHLKELKNKSLEESQAVAKQMSEVEERLVESKLSQEEIERQKFDHLIALKSFSEEDIAAALKRFKHHTIFFALGFSLSLLITFYVIYSHADLVQVASCLMAILYFTLKSAESWWRFTQIKDRRLMNFKRWLFE</sequence>
<name>A0A3L0W2C2_ECOLX</name>
<accession>A0A3L0W2C2</accession>
<dbReference type="AlphaFoldDB" id="A0A3L0W2C2"/>
<protein>
    <submittedName>
        <fullName evidence="2">Uncharacterized protein</fullName>
    </submittedName>
</protein>